<feature type="transmembrane region" description="Helical" evidence="1">
    <location>
        <begin position="45"/>
        <end position="67"/>
    </location>
</feature>
<keyword evidence="1" id="KW-0812">Transmembrane</keyword>
<dbReference type="PANTHER" id="PTHR31061:SF24">
    <property type="entry name" value="LD22376P"/>
    <property type="match status" value="1"/>
</dbReference>
<sequence>MTLAKQRIVSLDVFRGLTMILMITVNNPGDWSNVYAPLLHAEWHGWTPTDLVFPFFVFAMGMALPFSMKPGSGLSKDDFLKILARSARLIALGLFLNFFSKIEFGNAQGITLLLFRLMITGFVGFLLMGNFPTKIKLYTALALLGLMLALAYSGLPHFAQVRIPGVLQRLGTVYFFAAILYLAFSLRVQWGIGLSVLVIYWLLLAYIPVPGSGVTGFEKGENLPAWIDSIVLGDHVWSSSKPWDPEGVLSTLPAIISCLLGAWAGVFLREDKKKLLLTGVILLICGLAWSTFFPINKALWTSSFVLLTAGLGSIIVSLLGFVVDGKPLNALTSFLVMWGVNPIIVFFGAGILPRALNMIKVNDQALLSAFYKNGIVPLFEDPRNSSLLFALVHVSFWSLVLLYLRKEKMIIKV</sequence>
<feature type="transmembrane region" description="Helical" evidence="1">
    <location>
        <begin position="110"/>
        <end position="128"/>
    </location>
</feature>
<feature type="transmembrane region" description="Helical" evidence="1">
    <location>
        <begin position="299"/>
        <end position="323"/>
    </location>
</feature>
<feature type="transmembrane region" description="Helical" evidence="1">
    <location>
        <begin position="247"/>
        <end position="268"/>
    </location>
</feature>
<evidence type="ECO:0000313" key="3">
    <source>
        <dbReference type="EMBL" id="ADQ18150.1"/>
    </source>
</evidence>
<feature type="domain" description="DUF5009" evidence="2">
    <location>
        <begin position="10"/>
        <end position="198"/>
    </location>
</feature>
<accession>E4RYB4</accession>
<feature type="transmembrane region" description="Helical" evidence="1">
    <location>
        <begin position="135"/>
        <end position="154"/>
    </location>
</feature>
<dbReference type="RefSeq" id="WP_013409190.1">
    <property type="nucleotide sequence ID" value="NC_014655.1"/>
</dbReference>
<evidence type="ECO:0000256" key="1">
    <source>
        <dbReference type="SAM" id="Phobius"/>
    </source>
</evidence>
<dbReference type="AlphaFoldDB" id="E4RYB4"/>
<dbReference type="STRING" id="649349.Lbys_2486"/>
<reference key="1">
    <citation type="submission" date="2010-11" db="EMBL/GenBank/DDBJ databases">
        <title>The complete genome of Leadbetterella byssophila DSM 17132.</title>
        <authorList>
            <consortium name="US DOE Joint Genome Institute (JGI-PGF)"/>
            <person name="Lucas S."/>
            <person name="Copeland A."/>
            <person name="Lapidus A."/>
            <person name="Glavina del Rio T."/>
            <person name="Dalin E."/>
            <person name="Tice H."/>
            <person name="Bruce D."/>
            <person name="Goodwin L."/>
            <person name="Pitluck S."/>
            <person name="Kyrpides N."/>
            <person name="Mavromatis K."/>
            <person name="Ivanova N."/>
            <person name="Teshima H."/>
            <person name="Brettin T."/>
            <person name="Detter J.C."/>
            <person name="Han C."/>
            <person name="Tapia R."/>
            <person name="Land M."/>
            <person name="Hauser L."/>
            <person name="Markowitz V."/>
            <person name="Cheng J.-F."/>
            <person name="Hugenholtz P."/>
            <person name="Woyke T."/>
            <person name="Wu D."/>
            <person name="Tindall B."/>
            <person name="Pomrenke H.G."/>
            <person name="Brambilla E."/>
            <person name="Klenk H.-P."/>
            <person name="Eisen J.A."/>
        </authorList>
    </citation>
    <scope>NUCLEOTIDE SEQUENCE [LARGE SCALE GENOMIC DNA]</scope>
    <source>
        <strain>DSM 17132</strain>
    </source>
</reference>
<evidence type="ECO:0000259" key="2">
    <source>
        <dbReference type="Pfam" id="PF16401"/>
    </source>
</evidence>
<reference evidence="3 4" key="2">
    <citation type="journal article" date="2011" name="Stand. Genomic Sci.">
        <title>Complete genome sequence of Leadbetterella byssophila type strain (4M15).</title>
        <authorList>
            <person name="Abt B."/>
            <person name="Teshima H."/>
            <person name="Lucas S."/>
            <person name="Lapidus A."/>
            <person name="Del Rio T.G."/>
            <person name="Nolan M."/>
            <person name="Tice H."/>
            <person name="Cheng J.F."/>
            <person name="Pitluck S."/>
            <person name="Liolios K."/>
            <person name="Pagani I."/>
            <person name="Ivanova N."/>
            <person name="Mavromatis K."/>
            <person name="Pati A."/>
            <person name="Tapia R."/>
            <person name="Han C."/>
            <person name="Goodwin L."/>
            <person name="Chen A."/>
            <person name="Palaniappan K."/>
            <person name="Land M."/>
            <person name="Hauser L."/>
            <person name="Chang Y.J."/>
            <person name="Jeffries C.D."/>
            <person name="Rohde M."/>
            <person name="Goker M."/>
            <person name="Tindall B.J."/>
            <person name="Detter J.C."/>
            <person name="Woyke T."/>
            <person name="Bristow J."/>
            <person name="Eisen J.A."/>
            <person name="Markowitz V."/>
            <person name="Hugenholtz P."/>
            <person name="Klenk H.P."/>
            <person name="Kyrpides N.C."/>
        </authorList>
    </citation>
    <scope>NUCLEOTIDE SEQUENCE [LARGE SCALE GENOMIC DNA]</scope>
    <source>
        <strain evidence="4">DSM 17132 / JCM 16389 / KACC 11308 / NBRC 106382 / 4M15</strain>
    </source>
</reference>
<gene>
    <name evidence="3" type="ordered locus">Lbys_2486</name>
</gene>
<feature type="transmembrane region" description="Helical" evidence="1">
    <location>
        <begin position="275"/>
        <end position="293"/>
    </location>
</feature>
<dbReference type="EMBL" id="CP002305">
    <property type="protein sequence ID" value="ADQ18150.1"/>
    <property type="molecule type" value="Genomic_DNA"/>
</dbReference>
<feature type="transmembrane region" description="Helical" evidence="1">
    <location>
        <begin position="166"/>
        <end position="184"/>
    </location>
</feature>
<feature type="transmembrane region" description="Helical" evidence="1">
    <location>
        <begin position="191"/>
        <end position="209"/>
    </location>
</feature>
<dbReference type="InterPro" id="IPR032176">
    <property type="entry name" value="DUF5009"/>
</dbReference>
<keyword evidence="4" id="KW-1185">Reference proteome</keyword>
<dbReference type="PANTHER" id="PTHR31061">
    <property type="entry name" value="LD22376P"/>
    <property type="match status" value="1"/>
</dbReference>
<dbReference type="Pfam" id="PF16401">
    <property type="entry name" value="DUF5009"/>
    <property type="match status" value="1"/>
</dbReference>
<dbReference type="KEGG" id="lby:Lbys_2486"/>
<dbReference type="HOGENOM" id="CLU_029171_4_0_10"/>
<evidence type="ECO:0000313" key="4">
    <source>
        <dbReference type="Proteomes" id="UP000007435"/>
    </source>
</evidence>
<dbReference type="Proteomes" id="UP000007435">
    <property type="component" value="Chromosome"/>
</dbReference>
<keyword evidence="1" id="KW-0472">Membrane</keyword>
<name>E4RYB4_LEAB4</name>
<keyword evidence="1" id="KW-1133">Transmembrane helix</keyword>
<organism evidence="3 4">
    <name type="scientific">Leadbetterella byssophila (strain DSM 17132 / JCM 16389 / KACC 11308 / NBRC 106382 / 4M15)</name>
    <dbReference type="NCBI Taxonomy" id="649349"/>
    <lineage>
        <taxon>Bacteria</taxon>
        <taxon>Pseudomonadati</taxon>
        <taxon>Bacteroidota</taxon>
        <taxon>Cytophagia</taxon>
        <taxon>Cytophagales</taxon>
        <taxon>Leadbetterellaceae</taxon>
        <taxon>Leadbetterella</taxon>
    </lineage>
</organism>
<dbReference type="eggNOG" id="COG4299">
    <property type="taxonomic scope" value="Bacteria"/>
</dbReference>
<protein>
    <recommendedName>
        <fullName evidence="2">DUF5009 domain-containing protein</fullName>
    </recommendedName>
</protein>
<proteinExistence type="predicted"/>
<feature type="transmembrane region" description="Helical" evidence="1">
    <location>
        <begin position="386"/>
        <end position="404"/>
    </location>
</feature>
<feature type="transmembrane region" description="Helical" evidence="1">
    <location>
        <begin position="330"/>
        <end position="352"/>
    </location>
</feature>